<evidence type="ECO:0000313" key="9">
    <source>
        <dbReference type="Proteomes" id="UP000264702"/>
    </source>
</evidence>
<dbReference type="SUPFAM" id="SSF51011">
    <property type="entry name" value="Glycosyl hydrolase domain"/>
    <property type="match status" value="1"/>
</dbReference>
<dbReference type="Gene3D" id="3.20.20.80">
    <property type="entry name" value="Glycosidases"/>
    <property type="match status" value="1"/>
</dbReference>
<keyword evidence="9" id="KW-1185">Reference proteome</keyword>
<dbReference type="InterPro" id="IPR037439">
    <property type="entry name" value="Branching_enzy"/>
</dbReference>
<dbReference type="PANTHER" id="PTHR43651:SF11">
    <property type="entry name" value="MALTO-OLIGOSYLTREHALOSE TREHALOHYDROLASE"/>
    <property type="match status" value="1"/>
</dbReference>
<evidence type="ECO:0000256" key="6">
    <source>
        <dbReference type="ARBA" id="ARBA00023277"/>
    </source>
</evidence>
<comment type="caution">
    <text evidence="8">The sequence shown here is derived from an EMBL/GenBank/DDBJ whole genome shotgun (WGS) entry which is preliminary data.</text>
</comment>
<dbReference type="InterPro" id="IPR004193">
    <property type="entry name" value="Glyco_hydro_13_N"/>
</dbReference>
<dbReference type="RefSeq" id="WP_117297683.1">
    <property type="nucleotide sequence ID" value="NZ_QVQT02000001.1"/>
</dbReference>
<dbReference type="InterPro" id="IPR013780">
    <property type="entry name" value="Glyco_hydro_b"/>
</dbReference>
<dbReference type="Gene3D" id="2.60.40.10">
    <property type="entry name" value="Immunoglobulins"/>
    <property type="match status" value="1"/>
</dbReference>
<evidence type="ECO:0000256" key="2">
    <source>
        <dbReference type="ARBA" id="ARBA00002953"/>
    </source>
</evidence>
<dbReference type="Pfam" id="PF02806">
    <property type="entry name" value="Alpha-amylase_C"/>
    <property type="match status" value="1"/>
</dbReference>
<keyword evidence="6" id="KW-0119">Carbohydrate metabolism</keyword>
<dbReference type="GO" id="GO:0005978">
    <property type="term" value="P:glycogen biosynthetic process"/>
    <property type="evidence" value="ECO:0007669"/>
    <property type="project" value="InterPro"/>
</dbReference>
<dbReference type="OrthoDB" id="9800174at2"/>
<evidence type="ECO:0000256" key="4">
    <source>
        <dbReference type="ARBA" id="ARBA00012541"/>
    </source>
</evidence>
<dbReference type="PANTHER" id="PTHR43651">
    <property type="entry name" value="1,4-ALPHA-GLUCAN-BRANCHING ENZYME"/>
    <property type="match status" value="1"/>
</dbReference>
<dbReference type="InterPro" id="IPR013783">
    <property type="entry name" value="Ig-like_fold"/>
</dbReference>
<keyword evidence="5" id="KW-0808">Transferase</keyword>
<dbReference type="Proteomes" id="UP000264702">
    <property type="component" value="Unassembled WGS sequence"/>
</dbReference>
<dbReference type="GO" id="GO:0043169">
    <property type="term" value="F:cation binding"/>
    <property type="evidence" value="ECO:0007669"/>
    <property type="project" value="InterPro"/>
</dbReference>
<evidence type="ECO:0000256" key="3">
    <source>
        <dbReference type="ARBA" id="ARBA00009000"/>
    </source>
</evidence>
<dbReference type="InterPro" id="IPR006047">
    <property type="entry name" value="GH13_cat_dom"/>
</dbReference>
<dbReference type="GO" id="GO:0004553">
    <property type="term" value="F:hydrolase activity, hydrolyzing O-glycosyl compounds"/>
    <property type="evidence" value="ECO:0007669"/>
    <property type="project" value="InterPro"/>
</dbReference>
<organism evidence="8 9">
    <name type="scientific">Paracidobacterium acidisoli</name>
    <dbReference type="NCBI Taxonomy" id="2303751"/>
    <lineage>
        <taxon>Bacteria</taxon>
        <taxon>Pseudomonadati</taxon>
        <taxon>Acidobacteriota</taxon>
        <taxon>Terriglobia</taxon>
        <taxon>Terriglobales</taxon>
        <taxon>Acidobacteriaceae</taxon>
        <taxon>Paracidobacterium</taxon>
    </lineage>
</organism>
<reference evidence="8 9" key="1">
    <citation type="submission" date="2018-08" db="EMBL/GenBank/DDBJ databases">
        <title>Acidipila sp. 4G-K13, an acidobacterium isolated from forest soil.</title>
        <authorList>
            <person name="Gao Z.-H."/>
            <person name="Qiu L.-H."/>
        </authorList>
    </citation>
    <scope>NUCLEOTIDE SEQUENCE [LARGE SCALE GENOMIC DNA]</scope>
    <source>
        <strain evidence="8 9">4G-K13</strain>
    </source>
</reference>
<evidence type="ECO:0000256" key="1">
    <source>
        <dbReference type="ARBA" id="ARBA00000826"/>
    </source>
</evidence>
<name>A0A372IUC0_9BACT</name>
<dbReference type="GO" id="GO:0003844">
    <property type="term" value="F:1,4-alpha-glucan branching enzyme activity"/>
    <property type="evidence" value="ECO:0007669"/>
    <property type="project" value="UniProtKB-EC"/>
</dbReference>
<accession>A0A372IUC0</accession>
<dbReference type="PIRSF" id="PIRSF000463">
    <property type="entry name" value="GlgB"/>
    <property type="match status" value="1"/>
</dbReference>
<comment type="function">
    <text evidence="2">Catalyzes the formation of the alpha-1,6-glucosidic linkages in glycogen by scission of a 1,4-alpha-linked oligosaccharide from growing alpha-1,4-glucan chains and the subsequent attachment of the oligosaccharide to the alpha-1,6 position.</text>
</comment>
<gene>
    <name evidence="8" type="ORF">D0Y96_02145</name>
</gene>
<dbReference type="SUPFAM" id="SSF51445">
    <property type="entry name" value="(Trans)glycosidases"/>
    <property type="match status" value="1"/>
</dbReference>
<proteinExistence type="inferred from homology"/>
<dbReference type="SMART" id="SM00642">
    <property type="entry name" value="Aamy"/>
    <property type="match status" value="1"/>
</dbReference>
<evidence type="ECO:0000256" key="5">
    <source>
        <dbReference type="ARBA" id="ARBA00022679"/>
    </source>
</evidence>
<comment type="similarity">
    <text evidence="3">Belongs to the glycosyl hydrolase 13 family. GlgB subfamily.</text>
</comment>
<evidence type="ECO:0000313" key="8">
    <source>
        <dbReference type="EMBL" id="RFU18389.1"/>
    </source>
</evidence>
<feature type="domain" description="Glycosyl hydrolase family 13 catalytic" evidence="7">
    <location>
        <begin position="135"/>
        <end position="528"/>
    </location>
</feature>
<dbReference type="Pfam" id="PF02922">
    <property type="entry name" value="CBM_48"/>
    <property type="match status" value="1"/>
</dbReference>
<dbReference type="SUPFAM" id="SSF81296">
    <property type="entry name" value="E set domains"/>
    <property type="match status" value="1"/>
</dbReference>
<sequence length="653" mass="70972">MMSQAHITPETPMGANLVEGGGATFRVWAPRATAVYLNGTFAGVARAGETDDLLMVKDANGYWTGFLAEAQNGDLYNFQVVGAGSSGLKRDPYARAMGTDQLFPDCSCVIRPASAYPWHDAQFVTPDFSDMIVYQLHIGTYAIVKPGVASTFLDVIGKIEYMVSLGVNVLQPLPIDEIENGPSMGYNGGDYFSPDFPYVVYDPAALAEYLPMVNNLLAAKGCEPLQLDDLSSGPAQLKALVDLCHVYGIAVVFDVVYNHAGGFFGDDHALYFWDRAVDNGDNNQSLYFTDQGLAGGLSFALWNDDVRQFVINNARFCLEELHGDGFRYDEISELLVMNGSSGWSFCQDLTGTVRFVKPKALQNAEYWPSEYTASSPQIVTAVASDGTGFDTLQHDGLRSALRGAVQQASTGADAAIDLDSVARALYPAGFAHAWQTVPCVENHDLVAEARDPRMPVLADSSNPESWYARSRSRWATAVLLASPGIPQLFMGQEFLESKQWSCDPESSNLISWAWLTPGADTVRADHFRFTQDAIRLRHSQPALRTDNVNAFHVHDQNRVIAFHRWIEGAGRDVIVVASLAETTWYGYQIGFPFAGSWLEVFNSDVYDNWVNPVVAGNGGAIVASGAPLHGFSASAAIVIPANGVVVFARDAGD</sequence>
<dbReference type="InterPro" id="IPR006048">
    <property type="entry name" value="A-amylase/branching_C"/>
</dbReference>
<dbReference type="AlphaFoldDB" id="A0A372IUC0"/>
<dbReference type="Gene3D" id="2.60.40.1180">
    <property type="entry name" value="Golgi alpha-mannosidase II"/>
    <property type="match status" value="1"/>
</dbReference>
<comment type="catalytic activity">
    <reaction evidence="1">
        <text>Transfers a segment of a (1-&gt;4)-alpha-D-glucan chain to a primary hydroxy group in a similar glucan chain.</text>
        <dbReference type="EC" id="2.4.1.18"/>
    </reaction>
</comment>
<dbReference type="EC" id="2.4.1.18" evidence="4"/>
<evidence type="ECO:0000259" key="7">
    <source>
        <dbReference type="SMART" id="SM00642"/>
    </source>
</evidence>
<dbReference type="InterPro" id="IPR017853">
    <property type="entry name" value="GH"/>
</dbReference>
<protein>
    <recommendedName>
        <fullName evidence="4">1,4-alpha-glucan branching enzyme</fullName>
        <ecNumber evidence="4">2.4.1.18</ecNumber>
    </recommendedName>
</protein>
<dbReference type="CDD" id="cd11325">
    <property type="entry name" value="AmyAc_GTHase"/>
    <property type="match status" value="1"/>
</dbReference>
<dbReference type="EMBL" id="QVQT01000001">
    <property type="protein sequence ID" value="RFU18389.1"/>
    <property type="molecule type" value="Genomic_DNA"/>
</dbReference>
<dbReference type="InterPro" id="IPR014756">
    <property type="entry name" value="Ig_E-set"/>
</dbReference>